<proteinExistence type="predicted"/>
<sequence length="83" mass="8936">MAANNIVLPGCPPSQPIGTRDPDLYALQRENSRRKIAQTVACRASTSLDCGKYANDQTNRDIALTLPLGRPVSKGSLIRKCPA</sequence>
<comment type="caution">
    <text evidence="2">The sequence shown here is derived from an EMBL/GenBank/DDBJ whole genome shotgun (WGS) entry which is preliminary data.</text>
</comment>
<gene>
    <name evidence="2" type="ORF">GCM10022419_103960</name>
</gene>
<organism evidence="2 3">
    <name type="scientific">Nonomuraea rosea</name>
    <dbReference type="NCBI Taxonomy" id="638574"/>
    <lineage>
        <taxon>Bacteria</taxon>
        <taxon>Bacillati</taxon>
        <taxon>Actinomycetota</taxon>
        <taxon>Actinomycetes</taxon>
        <taxon>Streptosporangiales</taxon>
        <taxon>Streptosporangiaceae</taxon>
        <taxon>Nonomuraea</taxon>
    </lineage>
</organism>
<accession>A0ABP6ZDN9</accession>
<evidence type="ECO:0000313" key="2">
    <source>
        <dbReference type="EMBL" id="GAA3602843.1"/>
    </source>
</evidence>
<reference evidence="3" key="1">
    <citation type="journal article" date="2019" name="Int. J. Syst. Evol. Microbiol.">
        <title>The Global Catalogue of Microorganisms (GCM) 10K type strain sequencing project: providing services to taxonomists for standard genome sequencing and annotation.</title>
        <authorList>
            <consortium name="The Broad Institute Genomics Platform"/>
            <consortium name="The Broad Institute Genome Sequencing Center for Infectious Disease"/>
            <person name="Wu L."/>
            <person name="Ma J."/>
        </authorList>
    </citation>
    <scope>NUCLEOTIDE SEQUENCE [LARGE SCALE GENOMIC DNA]</scope>
    <source>
        <strain evidence="3">JCM 17326</strain>
    </source>
</reference>
<dbReference type="Proteomes" id="UP001500630">
    <property type="component" value="Unassembled WGS sequence"/>
</dbReference>
<evidence type="ECO:0000256" key="1">
    <source>
        <dbReference type="SAM" id="MobiDB-lite"/>
    </source>
</evidence>
<feature type="region of interest" description="Disordered" evidence="1">
    <location>
        <begin position="1"/>
        <end position="20"/>
    </location>
</feature>
<evidence type="ECO:0000313" key="3">
    <source>
        <dbReference type="Proteomes" id="UP001500630"/>
    </source>
</evidence>
<name>A0ABP6ZDN9_9ACTN</name>
<protein>
    <submittedName>
        <fullName evidence="2">Uncharacterized protein</fullName>
    </submittedName>
</protein>
<keyword evidence="3" id="KW-1185">Reference proteome</keyword>
<dbReference type="EMBL" id="BAABDQ010000038">
    <property type="protein sequence ID" value="GAA3602843.1"/>
    <property type="molecule type" value="Genomic_DNA"/>
</dbReference>